<dbReference type="Proteomes" id="UP000218811">
    <property type="component" value="Unassembled WGS sequence"/>
</dbReference>
<gene>
    <name evidence="2" type="ORF">WOLCODRAFT_23492</name>
</gene>
<dbReference type="Pfam" id="PF08920">
    <property type="entry name" value="SF3b1"/>
    <property type="match status" value="1"/>
</dbReference>
<reference evidence="2 3" key="1">
    <citation type="journal article" date="2012" name="Science">
        <title>The Paleozoic origin of enzymatic lignin decomposition reconstructed from 31 fungal genomes.</title>
        <authorList>
            <person name="Floudas D."/>
            <person name="Binder M."/>
            <person name="Riley R."/>
            <person name="Barry K."/>
            <person name="Blanchette R.A."/>
            <person name="Henrissat B."/>
            <person name="Martinez A.T."/>
            <person name="Otillar R."/>
            <person name="Spatafora J.W."/>
            <person name="Yadav J.S."/>
            <person name="Aerts A."/>
            <person name="Benoit I."/>
            <person name="Boyd A."/>
            <person name="Carlson A."/>
            <person name="Copeland A."/>
            <person name="Coutinho P.M."/>
            <person name="de Vries R.P."/>
            <person name="Ferreira P."/>
            <person name="Findley K."/>
            <person name="Foster B."/>
            <person name="Gaskell J."/>
            <person name="Glotzer D."/>
            <person name="Gorecki P."/>
            <person name="Heitman J."/>
            <person name="Hesse C."/>
            <person name="Hori C."/>
            <person name="Igarashi K."/>
            <person name="Jurgens J.A."/>
            <person name="Kallen N."/>
            <person name="Kersten P."/>
            <person name="Kohler A."/>
            <person name="Kuees U."/>
            <person name="Kumar T.K.A."/>
            <person name="Kuo A."/>
            <person name="LaButti K."/>
            <person name="Larrondo L.F."/>
            <person name="Lindquist E."/>
            <person name="Ling A."/>
            <person name="Lombard V."/>
            <person name="Lucas S."/>
            <person name="Lundell T."/>
            <person name="Martin R."/>
            <person name="McLaughlin D.J."/>
            <person name="Morgenstern I."/>
            <person name="Morin E."/>
            <person name="Murat C."/>
            <person name="Nagy L.G."/>
            <person name="Nolan M."/>
            <person name="Ohm R.A."/>
            <person name="Patyshakuliyeva A."/>
            <person name="Rokas A."/>
            <person name="Ruiz-Duenas F.J."/>
            <person name="Sabat G."/>
            <person name="Salamov A."/>
            <person name="Samejima M."/>
            <person name="Schmutz J."/>
            <person name="Slot J.C."/>
            <person name="St John F."/>
            <person name="Stenlid J."/>
            <person name="Sun H."/>
            <person name="Sun S."/>
            <person name="Syed K."/>
            <person name="Tsang A."/>
            <person name="Wiebenga A."/>
            <person name="Young D."/>
            <person name="Pisabarro A."/>
            <person name="Eastwood D.C."/>
            <person name="Martin F."/>
            <person name="Cullen D."/>
            <person name="Grigoriev I.V."/>
            <person name="Hibbett D.S."/>
        </authorList>
    </citation>
    <scope>NUCLEOTIDE SEQUENCE [LARGE SCALE GENOMIC DNA]</scope>
    <source>
        <strain evidence="2 3">MD-104</strain>
    </source>
</reference>
<keyword evidence="3" id="KW-1185">Reference proteome</keyword>
<evidence type="ECO:0000259" key="1">
    <source>
        <dbReference type="Pfam" id="PF08920"/>
    </source>
</evidence>
<dbReference type="EMBL" id="KB467942">
    <property type="protein sequence ID" value="PCH38647.1"/>
    <property type="molecule type" value="Genomic_DNA"/>
</dbReference>
<protein>
    <recommendedName>
        <fullName evidence="1">Splicing factor 3B subunit 1 domain-containing protein</fullName>
    </recommendedName>
</protein>
<name>A0A2H3JRL4_WOLCO</name>
<accession>A0A2H3JRL4</accession>
<dbReference type="STRING" id="742152.A0A2H3JRL4"/>
<organism evidence="2 3">
    <name type="scientific">Wolfiporia cocos (strain MD-104)</name>
    <name type="common">Brown rot fungus</name>
    <dbReference type="NCBI Taxonomy" id="742152"/>
    <lineage>
        <taxon>Eukaryota</taxon>
        <taxon>Fungi</taxon>
        <taxon>Dikarya</taxon>
        <taxon>Basidiomycota</taxon>
        <taxon>Agaricomycotina</taxon>
        <taxon>Agaricomycetes</taxon>
        <taxon>Polyporales</taxon>
        <taxon>Phaeolaceae</taxon>
        <taxon>Wolfiporia</taxon>
    </lineage>
</organism>
<feature type="domain" description="Splicing factor 3B subunit 1" evidence="1">
    <location>
        <begin position="4"/>
        <end position="51"/>
    </location>
</feature>
<proteinExistence type="predicted"/>
<dbReference type="OrthoDB" id="438939at2759"/>
<evidence type="ECO:0000313" key="2">
    <source>
        <dbReference type="EMBL" id="PCH38647.1"/>
    </source>
</evidence>
<sequence length="92" mass="10216">MCIITGEELDAILPATGYAIVTPPPSYAPLISPLKPAMLVTEAGGFQIEESSDEPRRFLCGCRYWPCPGTPNRNLRHRQSRLLQGRRCTILC</sequence>
<dbReference type="AlphaFoldDB" id="A0A2H3JRL4"/>
<dbReference type="InterPro" id="IPR015016">
    <property type="entry name" value="SF3b_su1"/>
</dbReference>
<evidence type="ECO:0000313" key="3">
    <source>
        <dbReference type="Proteomes" id="UP000218811"/>
    </source>
</evidence>